<gene>
    <name evidence="1" type="ORF">FHR72_004684</name>
</gene>
<dbReference type="RefSeq" id="WP_183472748.1">
    <property type="nucleotide sequence ID" value="NZ_JACHVU010000014.1"/>
</dbReference>
<evidence type="ECO:0000313" key="1">
    <source>
        <dbReference type="EMBL" id="MBB2993177.1"/>
    </source>
</evidence>
<accession>A0A839QC30</accession>
<reference evidence="1 2" key="1">
    <citation type="submission" date="2020-08" db="EMBL/GenBank/DDBJ databases">
        <title>The Agave Microbiome: Exploring the role of microbial communities in plant adaptations to desert environments.</title>
        <authorList>
            <person name="Partida-Martinez L.P."/>
        </authorList>
    </citation>
    <scope>NUCLEOTIDE SEQUENCE [LARGE SCALE GENOMIC DNA]</scope>
    <source>
        <strain evidence="1 2">AT2.18</strain>
    </source>
</reference>
<dbReference type="AlphaFoldDB" id="A0A839QC30"/>
<organism evidence="1 2">
    <name type="scientific">Mycolicibacterium iranicum</name>
    <name type="common">Mycobacterium iranicum</name>
    <dbReference type="NCBI Taxonomy" id="912594"/>
    <lineage>
        <taxon>Bacteria</taxon>
        <taxon>Bacillati</taxon>
        <taxon>Actinomycetota</taxon>
        <taxon>Actinomycetes</taxon>
        <taxon>Mycobacteriales</taxon>
        <taxon>Mycobacteriaceae</taxon>
        <taxon>Mycolicibacterium</taxon>
    </lineage>
</organism>
<sequence length="151" mass="16098">MAYEYNALLARLNGFHVQSVHFNGGYLQFAFTSLSSPDLPVLTCEVLPTIETANGPLTDGQPGYTDAIRSLIGHHVVATRENAAGGLQVHFAEATVTVRPPADSLHGPVIAMLSDFGDGSSMTWRPGGAAFEYLSQHGAHRHGIAGDRRCP</sequence>
<keyword evidence="2" id="KW-1185">Reference proteome</keyword>
<comment type="caution">
    <text evidence="1">The sequence shown here is derived from an EMBL/GenBank/DDBJ whole genome shotgun (WGS) entry which is preliminary data.</text>
</comment>
<name>A0A839QC30_MYCIR</name>
<dbReference type="Proteomes" id="UP000550501">
    <property type="component" value="Unassembled WGS sequence"/>
</dbReference>
<dbReference type="EMBL" id="JACHVU010000014">
    <property type="protein sequence ID" value="MBB2993177.1"/>
    <property type="molecule type" value="Genomic_DNA"/>
</dbReference>
<evidence type="ECO:0000313" key="2">
    <source>
        <dbReference type="Proteomes" id="UP000550501"/>
    </source>
</evidence>
<proteinExistence type="predicted"/>
<protein>
    <submittedName>
        <fullName evidence="1">Uncharacterized protein</fullName>
    </submittedName>
</protein>